<name>A0ABU8CBU5_9GAMM</name>
<proteinExistence type="predicted"/>
<sequence>MLTKKLQNISGADCVINYQSLPCHVKSLATQAGIAAWMNELGVENIDGLYAWLTCCEAYNYHRLTSEKNAHFYELKLHGQPLKRKDKIEQICHLSPKASEALNHPLWHFIATPAISIGEVTDLCSLLDENNYFPVLAATHEYCDASHTHTKPSKHHRLAIKENTHLDGYLMHLIWYFAEAEKYRRDAPLDALMELFRMTLCFLAFRIPRVNAWNFYYALTLALNVNHIKSPHFPKKYAYWPEKRAWLEKINPPKFFGDVQDYSSLMHSIRMYRERANWLASKLNVELSTDMKIRLLSSYEPYQVISASPLSKQYLLSMVKKRLVQF</sequence>
<organism evidence="1 2">
    <name type="scientific">Rheinheimera muenzenbergensis</name>
    <dbReference type="NCBI Taxonomy" id="1193628"/>
    <lineage>
        <taxon>Bacteria</taxon>
        <taxon>Pseudomonadati</taxon>
        <taxon>Pseudomonadota</taxon>
        <taxon>Gammaproteobacteria</taxon>
        <taxon>Chromatiales</taxon>
        <taxon>Chromatiaceae</taxon>
        <taxon>Rheinheimera</taxon>
    </lineage>
</organism>
<comment type="caution">
    <text evidence="1">The sequence shown here is derived from an EMBL/GenBank/DDBJ whole genome shotgun (WGS) entry which is preliminary data.</text>
</comment>
<keyword evidence="2" id="KW-1185">Reference proteome</keyword>
<dbReference type="EMBL" id="JALAAR010000017">
    <property type="protein sequence ID" value="MEH8018968.1"/>
    <property type="molecule type" value="Genomic_DNA"/>
</dbReference>
<accession>A0ABU8CBU5</accession>
<dbReference type="Proteomes" id="UP001375382">
    <property type="component" value="Unassembled WGS sequence"/>
</dbReference>
<reference evidence="1 2" key="1">
    <citation type="journal article" date="2023" name="Ecotoxicol. Environ. Saf.">
        <title>Mercury remediation potential of mercury-resistant strain Rheinheimera metallidurans sp. nov. isolated from a municipal waste dumping site.</title>
        <authorList>
            <person name="Yadav V."/>
            <person name="Manjhi A."/>
            <person name="Vadakedath N."/>
        </authorList>
    </citation>
    <scope>NUCLEOTIDE SEQUENCE [LARGE SCALE GENOMIC DNA]</scope>
    <source>
        <strain evidence="1 2">E-49</strain>
    </source>
</reference>
<evidence type="ECO:0000313" key="1">
    <source>
        <dbReference type="EMBL" id="MEH8018968.1"/>
    </source>
</evidence>
<gene>
    <name evidence="1" type="ORF">MN202_17125</name>
</gene>
<evidence type="ECO:0000313" key="2">
    <source>
        <dbReference type="Proteomes" id="UP001375382"/>
    </source>
</evidence>
<protein>
    <submittedName>
        <fullName evidence="1">Uncharacterized protein</fullName>
    </submittedName>
</protein>